<evidence type="ECO:0000313" key="3">
    <source>
        <dbReference type="Proteomes" id="UP001218895"/>
    </source>
</evidence>
<dbReference type="GeneID" id="79949837"/>
<dbReference type="InterPro" id="IPR036390">
    <property type="entry name" value="WH_DNA-bd_sf"/>
</dbReference>
<dbReference type="PROSITE" id="PS50006">
    <property type="entry name" value="FHA_DOMAIN"/>
    <property type="match status" value="1"/>
</dbReference>
<dbReference type="KEGG" id="manq:L1994_05525"/>
<gene>
    <name evidence="2" type="ORF">L1994_05525</name>
</gene>
<proteinExistence type="predicted"/>
<dbReference type="SUPFAM" id="SSF46785">
    <property type="entry name" value="Winged helix' DNA-binding domain"/>
    <property type="match status" value="1"/>
</dbReference>
<accession>A0AAF0FSR9</accession>
<dbReference type="AlphaFoldDB" id="A0AAF0FSR9"/>
<evidence type="ECO:0000313" key="2">
    <source>
        <dbReference type="EMBL" id="WFN37844.1"/>
    </source>
</evidence>
<dbReference type="InterPro" id="IPR008984">
    <property type="entry name" value="SMAD_FHA_dom_sf"/>
</dbReference>
<evidence type="ECO:0000259" key="1">
    <source>
        <dbReference type="PROSITE" id="PS50006"/>
    </source>
</evidence>
<dbReference type="Gene3D" id="2.60.200.20">
    <property type="match status" value="1"/>
</dbReference>
<keyword evidence="3" id="KW-1185">Reference proteome</keyword>
<protein>
    <submittedName>
        <fullName evidence="2">FHA domain-containing protein</fullName>
    </submittedName>
</protein>
<dbReference type="InterPro" id="IPR000253">
    <property type="entry name" value="FHA_dom"/>
</dbReference>
<dbReference type="SMART" id="SM00240">
    <property type="entry name" value="FHA"/>
    <property type="match status" value="1"/>
</dbReference>
<dbReference type="Pfam" id="PF00498">
    <property type="entry name" value="FHA"/>
    <property type="match status" value="1"/>
</dbReference>
<dbReference type="EMBL" id="CP091092">
    <property type="protein sequence ID" value="WFN37844.1"/>
    <property type="molecule type" value="Genomic_DNA"/>
</dbReference>
<dbReference type="GO" id="GO:0003700">
    <property type="term" value="F:DNA-binding transcription factor activity"/>
    <property type="evidence" value="ECO:0007669"/>
    <property type="project" value="InterPro"/>
</dbReference>
<dbReference type="SUPFAM" id="SSF49879">
    <property type="entry name" value="SMAD/FHA domain"/>
    <property type="match status" value="1"/>
</dbReference>
<sequence length="257" mass="29133">MSQEEAKGTIFIENDDDFLEELSDYLDVLSNPARLKILKCIEKNQKDVREISYEIGISYENTKKHIQKLHLAGVIKKETGISSRKTKGVHPVWKYSIMPGGLEAVFKNLQIFNDVNLTPDNEILADRIKNLKAQISDEIKGDIPVVFIVGGPHDETAYLLNHKKIRVGRNDNDHTYVPEEGDIVFPEFYGAVSRITKPHCYFYDEGNDWYIEDIKSTGGTFLNGVLLEKGIRYKITDGDVIELSRGTRAGKLLVSFP</sequence>
<dbReference type="Pfam" id="PF01022">
    <property type="entry name" value="HTH_5"/>
    <property type="match status" value="1"/>
</dbReference>
<name>A0AAF0FSR9_9EURY</name>
<dbReference type="CDD" id="cd00060">
    <property type="entry name" value="FHA"/>
    <property type="match status" value="1"/>
</dbReference>
<dbReference type="InterPro" id="IPR011991">
    <property type="entry name" value="ArsR-like_HTH"/>
</dbReference>
<dbReference type="RefSeq" id="WP_278100685.1">
    <property type="nucleotide sequence ID" value="NZ_CP091092.1"/>
</dbReference>
<feature type="domain" description="FHA" evidence="1">
    <location>
        <begin position="165"/>
        <end position="227"/>
    </location>
</feature>
<dbReference type="Gene3D" id="1.10.10.10">
    <property type="entry name" value="Winged helix-like DNA-binding domain superfamily/Winged helix DNA-binding domain"/>
    <property type="match status" value="1"/>
</dbReference>
<dbReference type="InterPro" id="IPR036388">
    <property type="entry name" value="WH-like_DNA-bd_sf"/>
</dbReference>
<organism evidence="2 3">
    <name type="scientific">Methanomicrobium antiquum</name>
    <dbReference type="NCBI Taxonomy" id="487686"/>
    <lineage>
        <taxon>Archaea</taxon>
        <taxon>Methanobacteriati</taxon>
        <taxon>Methanobacteriota</taxon>
        <taxon>Stenosarchaea group</taxon>
        <taxon>Methanomicrobia</taxon>
        <taxon>Methanomicrobiales</taxon>
        <taxon>Methanomicrobiaceae</taxon>
        <taxon>Methanomicrobium</taxon>
    </lineage>
</organism>
<dbReference type="Proteomes" id="UP001218895">
    <property type="component" value="Chromosome"/>
</dbReference>
<dbReference type="InterPro" id="IPR001845">
    <property type="entry name" value="HTH_ArsR_DNA-bd_dom"/>
</dbReference>
<reference evidence="2" key="1">
    <citation type="submission" date="2022-01" db="EMBL/GenBank/DDBJ databases">
        <title>Complete genome of Methanomicrobium antiquum DSM 21220.</title>
        <authorList>
            <person name="Chen S.-C."/>
            <person name="You Y.-T."/>
            <person name="Zhou Y.-Z."/>
            <person name="Lai M.-C."/>
        </authorList>
    </citation>
    <scope>NUCLEOTIDE SEQUENCE</scope>
    <source>
        <strain evidence="2">DSM 21220</strain>
    </source>
</reference>
<dbReference type="CDD" id="cd00090">
    <property type="entry name" value="HTH_ARSR"/>
    <property type="match status" value="1"/>
</dbReference>